<accession>A0AAE9SBD7</accession>
<evidence type="ECO:0000256" key="2">
    <source>
        <dbReference type="ARBA" id="ARBA00022723"/>
    </source>
</evidence>
<dbReference type="PROSITE" id="PS00198">
    <property type="entry name" value="4FE4S_FER_1"/>
    <property type="match status" value="1"/>
</dbReference>
<name>A0AAE9SBD7_9GAMM</name>
<evidence type="ECO:0000256" key="3">
    <source>
        <dbReference type="ARBA" id="ARBA00023004"/>
    </source>
</evidence>
<keyword evidence="5" id="KW-0732">Signal</keyword>
<evidence type="ECO:0000256" key="4">
    <source>
        <dbReference type="ARBA" id="ARBA00023014"/>
    </source>
</evidence>
<dbReference type="PANTHER" id="PTHR43177">
    <property type="entry name" value="PROTEIN NRFC"/>
    <property type="match status" value="1"/>
</dbReference>
<dbReference type="PROSITE" id="PS51379">
    <property type="entry name" value="4FE4S_FER_2"/>
    <property type="match status" value="3"/>
</dbReference>
<dbReference type="EMBL" id="CP099717">
    <property type="protein sequence ID" value="USV56843.1"/>
    <property type="molecule type" value="Genomic_DNA"/>
</dbReference>
<feature type="signal peptide" evidence="5">
    <location>
        <begin position="1"/>
        <end position="27"/>
    </location>
</feature>
<keyword evidence="1" id="KW-0004">4Fe-4S</keyword>
<feature type="domain" description="4Fe-4S ferredoxin-type" evidence="6">
    <location>
        <begin position="102"/>
        <end position="133"/>
    </location>
</feature>
<dbReference type="InterPro" id="IPR050954">
    <property type="entry name" value="ET_IronSulfur_Cluster-Binding"/>
</dbReference>
<keyword evidence="2" id="KW-0479">Metal-binding</keyword>
<proteinExistence type="predicted"/>
<feature type="chain" id="PRO_5041924764" evidence="5">
    <location>
        <begin position="28"/>
        <end position="264"/>
    </location>
</feature>
<dbReference type="Gene3D" id="3.30.70.20">
    <property type="match status" value="2"/>
</dbReference>
<dbReference type="SUPFAM" id="SSF54862">
    <property type="entry name" value="4Fe-4S ferredoxins"/>
    <property type="match status" value="1"/>
</dbReference>
<dbReference type="InterPro" id="IPR017900">
    <property type="entry name" value="4Fe4S_Fe_S_CS"/>
</dbReference>
<protein>
    <submittedName>
        <fullName evidence="7">4Fe-4S dicluster domain-containing protein</fullName>
    </submittedName>
</protein>
<keyword evidence="8" id="KW-1185">Reference proteome</keyword>
<feature type="domain" description="4Fe-4S ferredoxin-type" evidence="6">
    <location>
        <begin position="53"/>
        <end position="83"/>
    </location>
</feature>
<dbReference type="InterPro" id="IPR054822">
    <property type="entry name" value="DsrO-like"/>
</dbReference>
<keyword evidence="3" id="KW-0408">Iron</keyword>
<dbReference type="AlphaFoldDB" id="A0AAE9SBD7"/>
<evidence type="ECO:0000313" key="7">
    <source>
        <dbReference type="EMBL" id="USV56843.1"/>
    </source>
</evidence>
<dbReference type="NCBIfam" id="NF045797">
    <property type="entry name" value="DsrO"/>
    <property type="match status" value="1"/>
</dbReference>
<dbReference type="InterPro" id="IPR006311">
    <property type="entry name" value="TAT_signal"/>
</dbReference>
<keyword evidence="4" id="KW-0411">Iron-sulfur</keyword>
<dbReference type="PROSITE" id="PS51318">
    <property type="entry name" value="TAT"/>
    <property type="match status" value="1"/>
</dbReference>
<sequence>MELSKRRLLSGIAALTAGAALIPVTQAQVQAQSVPVPRNERAAIGRGDGRKRYGMLIDLRRCVGCQACTVACTIENQPPLGQFRTTVSQYEVSDVAALDSPASLFMLPRLCNHCAEPACLDVCPTGATFQREDGIVVVNNDWCVACGYCVQACPYDARFINHETNTADKCTFCAHRLEAGLLPACVESCVGEARIIGDLNDPKSQISRLLREYESALRVLKPEAHTQPRVFYLGMDEAFVSKIDGHPAQRTLLGDDGKEIAHDH</sequence>
<dbReference type="Pfam" id="PF13247">
    <property type="entry name" value="Fer4_11"/>
    <property type="match status" value="1"/>
</dbReference>
<dbReference type="GO" id="GO:0046872">
    <property type="term" value="F:metal ion binding"/>
    <property type="evidence" value="ECO:0007669"/>
    <property type="project" value="UniProtKB-KW"/>
</dbReference>
<gene>
    <name evidence="7" type="ORF">NHF51_16065</name>
</gene>
<dbReference type="Proteomes" id="UP001056890">
    <property type="component" value="Chromosome"/>
</dbReference>
<evidence type="ECO:0000259" key="6">
    <source>
        <dbReference type="PROSITE" id="PS51379"/>
    </source>
</evidence>
<dbReference type="InterPro" id="IPR017896">
    <property type="entry name" value="4Fe4S_Fe-S-bd"/>
</dbReference>
<evidence type="ECO:0000313" key="8">
    <source>
        <dbReference type="Proteomes" id="UP001056890"/>
    </source>
</evidence>
<evidence type="ECO:0000256" key="1">
    <source>
        <dbReference type="ARBA" id="ARBA00022485"/>
    </source>
</evidence>
<reference evidence="7" key="1">
    <citation type="submission" date="2022-06" db="EMBL/GenBank/DDBJ databases">
        <title>Complete Genome of Aeromonas sp. Strain SOD01 Isolated from an Urban Freshwater Stream.</title>
        <authorList>
            <person name="Williams L.E."/>
            <person name="Brysgel T."/>
            <person name="Capestro E.M."/>
            <person name="Foltz G.V."/>
            <person name="Gardner A.E."/>
            <person name="Ingrassia J."/>
            <person name="Peterson E."/>
            <person name="Arruda J."/>
            <person name="Flaherty I."/>
            <person name="Hunt M."/>
            <person name="Pappas G."/>
            <person name="Ramsaran S."/>
            <person name="Rocha M."/>
        </authorList>
    </citation>
    <scope>NUCLEOTIDE SEQUENCE</scope>
    <source>
        <strain evidence="7">SOD01</strain>
    </source>
</reference>
<feature type="domain" description="4Fe-4S ferredoxin-type" evidence="6">
    <location>
        <begin position="134"/>
        <end position="163"/>
    </location>
</feature>
<dbReference type="PANTHER" id="PTHR43177:SF9">
    <property type="entry name" value="PROTEIN NRFC"/>
    <property type="match status" value="1"/>
</dbReference>
<dbReference type="CDD" id="cd10551">
    <property type="entry name" value="PsrB"/>
    <property type="match status" value="1"/>
</dbReference>
<organism evidence="7 8">
    <name type="scientific">Aeromonas encheleia</name>
    <dbReference type="NCBI Taxonomy" id="73010"/>
    <lineage>
        <taxon>Bacteria</taxon>
        <taxon>Pseudomonadati</taxon>
        <taxon>Pseudomonadota</taxon>
        <taxon>Gammaproteobacteria</taxon>
        <taxon>Aeromonadales</taxon>
        <taxon>Aeromonadaceae</taxon>
        <taxon>Aeromonas</taxon>
    </lineage>
</organism>
<evidence type="ECO:0000256" key="5">
    <source>
        <dbReference type="SAM" id="SignalP"/>
    </source>
</evidence>
<dbReference type="RefSeq" id="WP_042654181.1">
    <property type="nucleotide sequence ID" value="NZ_CAWMEL010000022.1"/>
</dbReference>
<dbReference type="GO" id="GO:0051539">
    <property type="term" value="F:4 iron, 4 sulfur cluster binding"/>
    <property type="evidence" value="ECO:0007669"/>
    <property type="project" value="UniProtKB-KW"/>
</dbReference>